<dbReference type="InterPro" id="IPR035093">
    <property type="entry name" value="RelE/ParE_toxin_dom_sf"/>
</dbReference>
<dbReference type="PANTHER" id="PTHR33755">
    <property type="entry name" value="TOXIN PARE1-RELATED"/>
    <property type="match status" value="1"/>
</dbReference>
<gene>
    <name evidence="3" type="ordered locus">ACP_3421</name>
</gene>
<dbReference type="RefSeq" id="WP_015898450.1">
    <property type="nucleotide sequence ID" value="NC_012483.1"/>
</dbReference>
<dbReference type="OrthoDB" id="9798046at2"/>
<organism evidence="3 4">
    <name type="scientific">Acidobacterium capsulatum (strain ATCC 51196 / DSM 11244 / BCRC 80197 / JCM 7670 / NBRC 15755 / NCIMB 13165 / 161)</name>
    <dbReference type="NCBI Taxonomy" id="240015"/>
    <lineage>
        <taxon>Bacteria</taxon>
        <taxon>Pseudomonadati</taxon>
        <taxon>Acidobacteriota</taxon>
        <taxon>Terriglobia</taxon>
        <taxon>Terriglobales</taxon>
        <taxon>Acidobacteriaceae</taxon>
        <taxon>Acidobacterium</taxon>
    </lineage>
</organism>
<dbReference type="HOGENOM" id="CLU_147162_11_2_0"/>
<dbReference type="PANTHER" id="PTHR33755:SF6">
    <property type="entry name" value="PLASMID STABILIZATION SYSTEM PROTEIN"/>
    <property type="match status" value="1"/>
</dbReference>
<dbReference type="KEGG" id="aca:ACP_3421"/>
<dbReference type="InterPro" id="IPR007712">
    <property type="entry name" value="RelE/ParE_toxin"/>
</dbReference>
<dbReference type="Gene3D" id="3.30.2310.20">
    <property type="entry name" value="RelE-like"/>
    <property type="match status" value="1"/>
</dbReference>
<keyword evidence="2" id="KW-1277">Toxin-antitoxin system</keyword>
<proteinExistence type="inferred from homology"/>
<reference evidence="3 4" key="1">
    <citation type="journal article" date="2009" name="Appl. Environ. Microbiol.">
        <title>Three genomes from the phylum Acidobacteria provide insight into the lifestyles of these microorganisms in soils.</title>
        <authorList>
            <person name="Ward N.L."/>
            <person name="Challacombe J.F."/>
            <person name="Janssen P.H."/>
            <person name="Henrissat B."/>
            <person name="Coutinho P.M."/>
            <person name="Wu M."/>
            <person name="Xie G."/>
            <person name="Haft D.H."/>
            <person name="Sait M."/>
            <person name="Badger J."/>
            <person name="Barabote R.D."/>
            <person name="Bradley B."/>
            <person name="Brettin T.S."/>
            <person name="Brinkac L.M."/>
            <person name="Bruce D."/>
            <person name="Creasy T."/>
            <person name="Daugherty S.C."/>
            <person name="Davidsen T.M."/>
            <person name="DeBoy R.T."/>
            <person name="Detter J.C."/>
            <person name="Dodson R.J."/>
            <person name="Durkin A.S."/>
            <person name="Ganapathy A."/>
            <person name="Gwinn-Giglio M."/>
            <person name="Han C.S."/>
            <person name="Khouri H."/>
            <person name="Kiss H."/>
            <person name="Kothari S.P."/>
            <person name="Madupu R."/>
            <person name="Nelson K.E."/>
            <person name="Nelson W.C."/>
            <person name="Paulsen I."/>
            <person name="Penn K."/>
            <person name="Ren Q."/>
            <person name="Rosovitz M.J."/>
            <person name="Selengut J.D."/>
            <person name="Shrivastava S."/>
            <person name="Sullivan S.A."/>
            <person name="Tapia R."/>
            <person name="Thompson L.S."/>
            <person name="Watkins K.L."/>
            <person name="Yang Q."/>
            <person name="Yu C."/>
            <person name="Zafar N."/>
            <person name="Zhou L."/>
            <person name="Kuske C.R."/>
        </authorList>
    </citation>
    <scope>NUCLEOTIDE SEQUENCE [LARGE SCALE GENOMIC DNA]</scope>
    <source>
        <strain evidence="4">ATCC 51196 / DSM 11244 / BCRC 80197 / JCM 7670 / NBRC 15755 / NCIMB 13165 / 161</strain>
    </source>
</reference>
<evidence type="ECO:0000313" key="4">
    <source>
        <dbReference type="Proteomes" id="UP000002207"/>
    </source>
</evidence>
<accession>C1F6V2</accession>
<name>C1F6V2_ACIC5</name>
<dbReference type="Proteomes" id="UP000002207">
    <property type="component" value="Chromosome"/>
</dbReference>
<dbReference type="STRING" id="240015.ACP_3421"/>
<keyword evidence="4" id="KW-1185">Reference proteome</keyword>
<dbReference type="EMBL" id="CP001472">
    <property type="protein sequence ID" value="ACO31928.1"/>
    <property type="molecule type" value="Genomic_DNA"/>
</dbReference>
<evidence type="ECO:0000313" key="3">
    <source>
        <dbReference type="EMBL" id="ACO31928.1"/>
    </source>
</evidence>
<dbReference type="AlphaFoldDB" id="C1F6V2"/>
<dbReference type="InterPro" id="IPR051803">
    <property type="entry name" value="TA_system_RelE-like_toxin"/>
</dbReference>
<protein>
    <submittedName>
        <fullName evidence="3">Addiction module toxin, RelE/StbE family</fullName>
    </submittedName>
</protein>
<sequence length="92" mass="10508">MKIHWTSAALTDRMAIFTYIAQDRPQTATAVDARIRSLVEQLARFPNRGRSGRMTESRELVIPQTPYLAIYRIDGHTISILRILHGSQCWPA</sequence>
<dbReference type="eggNOG" id="COG3668">
    <property type="taxonomic scope" value="Bacteria"/>
</dbReference>
<evidence type="ECO:0000256" key="2">
    <source>
        <dbReference type="ARBA" id="ARBA00022649"/>
    </source>
</evidence>
<dbReference type="Pfam" id="PF05016">
    <property type="entry name" value="ParE_toxin"/>
    <property type="match status" value="1"/>
</dbReference>
<dbReference type="InParanoid" id="C1F6V2"/>
<dbReference type="NCBIfam" id="TIGR02385">
    <property type="entry name" value="RelE_StbE"/>
    <property type="match status" value="1"/>
</dbReference>
<evidence type="ECO:0000256" key="1">
    <source>
        <dbReference type="ARBA" id="ARBA00006226"/>
    </source>
</evidence>
<comment type="similarity">
    <text evidence="1">Belongs to the RelE toxin family.</text>
</comment>